<evidence type="ECO:0000313" key="2">
    <source>
        <dbReference type="EMBL" id="JAC64698.1"/>
    </source>
</evidence>
<feature type="transmembrane region" description="Helical" evidence="1">
    <location>
        <begin position="195"/>
        <end position="221"/>
    </location>
</feature>
<name>A0A061QYB9_9CHLO</name>
<dbReference type="EMBL" id="GBEZ01022116">
    <property type="protein sequence ID" value="JAC64698.1"/>
    <property type="molecule type" value="Transcribed_RNA"/>
</dbReference>
<dbReference type="AlphaFoldDB" id="A0A061QYB9"/>
<keyword evidence="1" id="KW-0472">Membrane</keyword>
<protein>
    <submittedName>
        <fullName evidence="2">Uncharacterized protein</fullName>
    </submittedName>
</protein>
<evidence type="ECO:0000256" key="1">
    <source>
        <dbReference type="SAM" id="Phobius"/>
    </source>
</evidence>
<gene>
    <name evidence="2" type="ORF">TSPGSL018_17749</name>
</gene>
<proteinExistence type="predicted"/>
<keyword evidence="1" id="KW-1133">Transmembrane helix</keyword>
<keyword evidence="1" id="KW-0812">Transmembrane</keyword>
<sequence length="227" mass="25442">MTFSHGLIAARTVSSKDTLDEFYKYKINIVAEYRSEPEASLAVELFVKRLSPGHKGITTFVVGPQRASFLERGDFIFGVVHRNEFKRTRPHALLEKIASDFNHVSCEHLLEDTQSVFESKLRAVLESANSNLDLFSQAPHLNAEKRIIVSTIADLSRHNECESDSSPVVICVRNETNAYRHSLKSQQSRVRPGRVVNILCTYALIPLICAVAVASIVWAIFRSALQS</sequence>
<reference evidence="2" key="1">
    <citation type="submission" date="2014-05" db="EMBL/GenBank/DDBJ databases">
        <title>The transcriptome of the halophilic microalga Tetraselmis sp. GSL018 isolated from the Great Salt Lake, Utah.</title>
        <authorList>
            <person name="Jinkerson R.E."/>
            <person name="D'Adamo S."/>
            <person name="Posewitz M.C."/>
        </authorList>
    </citation>
    <scope>NUCLEOTIDE SEQUENCE</scope>
    <source>
        <strain evidence="2">GSL018</strain>
    </source>
</reference>
<organism evidence="2">
    <name type="scientific">Tetraselmis sp. GSL018</name>
    <dbReference type="NCBI Taxonomy" id="582737"/>
    <lineage>
        <taxon>Eukaryota</taxon>
        <taxon>Viridiplantae</taxon>
        <taxon>Chlorophyta</taxon>
        <taxon>core chlorophytes</taxon>
        <taxon>Chlorodendrophyceae</taxon>
        <taxon>Chlorodendrales</taxon>
        <taxon>Chlorodendraceae</taxon>
        <taxon>Tetraselmis</taxon>
    </lineage>
</organism>
<accession>A0A061QYB9</accession>